<dbReference type="Proteomes" id="UP000075578">
    <property type="component" value="Unassembled WGS sequence"/>
</dbReference>
<organism evidence="1 2">
    <name type="scientific">Candidatus Methanofastidiosum methylothiophilum</name>
    <dbReference type="NCBI Taxonomy" id="1705564"/>
    <lineage>
        <taxon>Archaea</taxon>
        <taxon>Methanobacteriati</taxon>
        <taxon>Methanobacteriota</taxon>
        <taxon>Stenosarchaea group</taxon>
        <taxon>Candidatus Methanofastidiosia</taxon>
        <taxon>Candidatus Methanofastidiosales</taxon>
        <taxon>Candidatus Methanofastidiosaceae</taxon>
        <taxon>Candidatus Methanofastidiosum</taxon>
    </lineage>
</organism>
<comment type="caution">
    <text evidence="1">The sequence shown here is derived from an EMBL/GenBank/DDBJ whole genome shotgun (WGS) entry which is preliminary data.</text>
</comment>
<evidence type="ECO:0000313" key="2">
    <source>
        <dbReference type="Proteomes" id="UP000075578"/>
    </source>
</evidence>
<reference evidence="1 2" key="1">
    <citation type="journal article" date="2016" name="ISME J.">
        <title>Chasing the elusive Euryarchaeota class WSA2: genomes reveal a uniquely fastidious methyl-reducing methanogen.</title>
        <authorList>
            <person name="Nobu M.K."/>
            <person name="Narihiro T."/>
            <person name="Kuroda K."/>
            <person name="Mei R."/>
            <person name="Liu W.T."/>
        </authorList>
    </citation>
    <scope>NUCLEOTIDE SEQUENCE [LARGE SCALE GENOMIC DNA]</scope>
    <source>
        <strain evidence="1">U1lsi0528_Bin089</strain>
    </source>
</reference>
<dbReference type="EMBL" id="LNGD01000058">
    <property type="protein sequence ID" value="KYC51681.1"/>
    <property type="molecule type" value="Genomic_DNA"/>
</dbReference>
<sequence length="63" mass="7388">MDNLEYYEKLKDKLKKDGWIEQCCGEVYLLSSIGTNFYRDKEIIHLSIEIFANGEALKSLKEI</sequence>
<name>A0A150J395_9EURY</name>
<accession>A0A150J395</accession>
<proteinExistence type="predicted"/>
<protein>
    <submittedName>
        <fullName evidence="1">Uncharacterized protein</fullName>
    </submittedName>
</protein>
<evidence type="ECO:0000313" key="1">
    <source>
        <dbReference type="EMBL" id="KYC51681.1"/>
    </source>
</evidence>
<gene>
    <name evidence="1" type="ORF">AMQ74_01042</name>
</gene>
<dbReference type="AlphaFoldDB" id="A0A150J395"/>